<dbReference type="PANTHER" id="PTHR12215:SF10">
    <property type="entry name" value="L-AMINOADIPATE-SEMIALDEHYDE DEHYDROGENASE-PHOSPHOPANTETHEINYL TRANSFERASE"/>
    <property type="match status" value="1"/>
</dbReference>
<evidence type="ECO:0000256" key="1">
    <source>
        <dbReference type="ARBA" id="ARBA00010990"/>
    </source>
</evidence>
<evidence type="ECO:0000259" key="4">
    <source>
        <dbReference type="Pfam" id="PF22624"/>
    </source>
</evidence>
<dbReference type="SUPFAM" id="SSF56214">
    <property type="entry name" value="4'-phosphopantetheinyl transferase"/>
    <property type="match status" value="2"/>
</dbReference>
<evidence type="ECO:0000313" key="6">
    <source>
        <dbReference type="Proteomes" id="UP000322524"/>
    </source>
</evidence>
<accession>A0A5D4T5Q8</accession>
<keyword evidence="2 5" id="KW-0808">Transferase</keyword>
<dbReference type="Proteomes" id="UP000322524">
    <property type="component" value="Unassembled WGS sequence"/>
</dbReference>
<sequence length="243" mass="28704">MYHQVLNCKKLFIDNDKVCVYLMKLPDKNELRSILKYKFVLDKEEMNKFHLFKMENKRLEFLLGRIVMKGILAKLYNKSVKEIGFLKDNYGKLFLDENIYNPFVNFNLSHTEGMIVCCIDHQGSIGIDIEKTDKDYLEMMDLVFTSEEITHVKLNHTYFEKKSAFYKIWTRKEAFMKMIGKGFSLDPLKFEVPLKNNLSLQEGILFDSFNHGNFIISLAVRCNKVKEIEYFDIPFQGIDEILL</sequence>
<protein>
    <submittedName>
        <fullName evidence="5">4'-phosphopantetheinyl transferase superfamily protein</fullName>
    </submittedName>
</protein>
<dbReference type="InterPro" id="IPR050559">
    <property type="entry name" value="P-Pant_transferase_sf"/>
</dbReference>
<comment type="caution">
    <text evidence="5">The sequence shown here is derived from an EMBL/GenBank/DDBJ whole genome shotgun (WGS) entry which is preliminary data.</text>
</comment>
<dbReference type="Gene3D" id="3.90.470.20">
    <property type="entry name" value="4'-phosphopantetheinyl transferase domain"/>
    <property type="match status" value="1"/>
</dbReference>
<dbReference type="OrthoDB" id="9808281at2"/>
<dbReference type="EMBL" id="VTEV01000001">
    <property type="protein sequence ID" value="TYS71050.1"/>
    <property type="molecule type" value="Genomic_DNA"/>
</dbReference>
<feature type="domain" description="4'-phosphopantetheinyl transferase N-terminal" evidence="4">
    <location>
        <begin position="40"/>
        <end position="116"/>
    </location>
</feature>
<dbReference type="InterPro" id="IPR055066">
    <property type="entry name" value="AASDHPPT_N"/>
</dbReference>
<dbReference type="GO" id="GO:0000287">
    <property type="term" value="F:magnesium ion binding"/>
    <property type="evidence" value="ECO:0007669"/>
    <property type="project" value="InterPro"/>
</dbReference>
<organism evidence="5 6">
    <name type="scientific">Sutcliffiella horikoshii</name>
    <dbReference type="NCBI Taxonomy" id="79883"/>
    <lineage>
        <taxon>Bacteria</taxon>
        <taxon>Bacillati</taxon>
        <taxon>Bacillota</taxon>
        <taxon>Bacilli</taxon>
        <taxon>Bacillales</taxon>
        <taxon>Bacillaceae</taxon>
        <taxon>Sutcliffiella</taxon>
    </lineage>
</organism>
<dbReference type="Pfam" id="PF22624">
    <property type="entry name" value="AASDHPPT_N"/>
    <property type="match status" value="1"/>
</dbReference>
<dbReference type="AlphaFoldDB" id="A0A5D4T5Q8"/>
<dbReference type="GO" id="GO:0019878">
    <property type="term" value="P:lysine biosynthetic process via aminoadipic acid"/>
    <property type="evidence" value="ECO:0007669"/>
    <property type="project" value="TreeGrafter"/>
</dbReference>
<comment type="similarity">
    <text evidence="1">Belongs to the P-Pant transferase superfamily. Gsp/Sfp/HetI/AcpT family.</text>
</comment>
<reference evidence="5 6" key="1">
    <citation type="submission" date="2019-08" db="EMBL/GenBank/DDBJ databases">
        <title>Bacillus genomes from the desert of Cuatro Cienegas, Coahuila.</title>
        <authorList>
            <person name="Olmedo-Alvarez G."/>
        </authorList>
    </citation>
    <scope>NUCLEOTIDE SEQUENCE [LARGE SCALE GENOMIC DNA]</scope>
    <source>
        <strain evidence="5 6">CH28_1T</strain>
    </source>
</reference>
<gene>
    <name evidence="5" type="ORF">FZC76_03930</name>
</gene>
<dbReference type="InterPro" id="IPR037143">
    <property type="entry name" value="4-PPantetheinyl_Trfase_dom_sf"/>
</dbReference>
<feature type="domain" description="4'-phosphopantetheinyl transferase" evidence="3">
    <location>
        <begin position="124"/>
        <end position="200"/>
    </location>
</feature>
<dbReference type="GO" id="GO:0008897">
    <property type="term" value="F:holo-[acyl-carrier-protein] synthase activity"/>
    <property type="evidence" value="ECO:0007669"/>
    <property type="project" value="InterPro"/>
</dbReference>
<name>A0A5D4T5Q8_9BACI</name>
<dbReference type="InterPro" id="IPR008278">
    <property type="entry name" value="4-PPantetheinyl_Trfase_dom"/>
</dbReference>
<proteinExistence type="inferred from homology"/>
<evidence type="ECO:0000313" key="5">
    <source>
        <dbReference type="EMBL" id="TYS71050.1"/>
    </source>
</evidence>
<dbReference type="Pfam" id="PF01648">
    <property type="entry name" value="ACPS"/>
    <property type="match status" value="1"/>
</dbReference>
<dbReference type="RefSeq" id="WP_148986948.1">
    <property type="nucleotide sequence ID" value="NZ_VTEV01000001.1"/>
</dbReference>
<dbReference type="GO" id="GO:0005829">
    <property type="term" value="C:cytosol"/>
    <property type="evidence" value="ECO:0007669"/>
    <property type="project" value="TreeGrafter"/>
</dbReference>
<evidence type="ECO:0000256" key="2">
    <source>
        <dbReference type="ARBA" id="ARBA00022679"/>
    </source>
</evidence>
<dbReference type="PANTHER" id="PTHR12215">
    <property type="entry name" value="PHOSPHOPANTETHEINE TRANSFERASE"/>
    <property type="match status" value="1"/>
</dbReference>
<evidence type="ECO:0000259" key="3">
    <source>
        <dbReference type="Pfam" id="PF01648"/>
    </source>
</evidence>